<organism evidence="4 5">
    <name type="scientific">Edwardsiella piscicida</name>
    <dbReference type="NCBI Taxonomy" id="1263550"/>
    <lineage>
        <taxon>Bacteria</taxon>
        <taxon>Pseudomonadati</taxon>
        <taxon>Pseudomonadota</taxon>
        <taxon>Gammaproteobacteria</taxon>
        <taxon>Enterobacterales</taxon>
        <taxon>Hafniaceae</taxon>
        <taxon>Edwardsiella</taxon>
    </lineage>
</organism>
<keyword evidence="1" id="KW-0805">Transcription regulation</keyword>
<dbReference type="Gene3D" id="1.10.10.2690">
    <property type="match status" value="1"/>
</dbReference>
<reference evidence="4 5" key="1">
    <citation type="journal article" date="2009" name="PLoS ONE">
        <title>Genome sequence of the versatile fish pathogen Edwardsiella tarda provides insights into its adaptation to broad host ranges and intracellular niches.</title>
        <authorList>
            <person name="Wang Q."/>
            <person name="Yang M."/>
            <person name="Xiao J."/>
            <person name="Wu H."/>
            <person name="Wang X."/>
            <person name="Lv Y."/>
            <person name="Xu L."/>
            <person name="Zheng H."/>
            <person name="Wang S."/>
            <person name="Zhao G."/>
            <person name="Liu Q."/>
            <person name="Zhang Y."/>
        </authorList>
    </citation>
    <scope>NUCLEOTIDE SEQUENCE [LARGE SCALE GENOMIC DNA]</scope>
    <source>
        <strain evidence="5">EIB202 / CCTCC M208068</strain>
    </source>
</reference>
<evidence type="ECO:0000313" key="5">
    <source>
        <dbReference type="Proteomes" id="UP000002634"/>
    </source>
</evidence>
<gene>
    <name evidence="4" type="primary">trfB</name>
    <name evidence="4" type="ordered locus">ETAE_p031</name>
</gene>
<sequence length="125" mass="14321">MTERAAGGRRQSLATCQTRGHMKRRLTPSEFDQAVKRLPRAMKARNIQIARAILVEGRKQAELVRETGLSRTAIAAVVRKIREAHETYGQPPEGWERIEVCLPSEMVHLVRALEEEARRQHENED</sequence>
<feature type="domain" description="TrfB transcriptional repressor protein" evidence="3">
    <location>
        <begin position="26"/>
        <end position="112"/>
    </location>
</feature>
<dbReference type="InterPro" id="IPR053721">
    <property type="entry name" value="Fimbrial_Adhesin_Reg"/>
</dbReference>
<name>A0AAU8P8X1_EDWPI</name>
<dbReference type="Pfam" id="PF16509">
    <property type="entry name" value="KORA"/>
    <property type="match status" value="1"/>
</dbReference>
<dbReference type="AlphaFoldDB" id="A0AAU8P8X1"/>
<dbReference type="KEGG" id="etr:ETAE_p031"/>
<dbReference type="Proteomes" id="UP000002634">
    <property type="component" value="Plasmid pEIB202"/>
</dbReference>
<proteinExistence type="predicted"/>
<accession>A0AAU8P8X1</accession>
<keyword evidence="2" id="KW-0804">Transcription</keyword>
<protein>
    <submittedName>
        <fullName evidence="4">Transcriptional repressor protein</fullName>
    </submittedName>
</protein>
<keyword evidence="4" id="KW-0614">Plasmid</keyword>
<dbReference type="EMBL" id="CP001136">
    <property type="protein sequence ID" value="ACY86414.1"/>
    <property type="molecule type" value="Genomic_DNA"/>
</dbReference>
<evidence type="ECO:0000256" key="1">
    <source>
        <dbReference type="ARBA" id="ARBA00023015"/>
    </source>
</evidence>
<evidence type="ECO:0000256" key="2">
    <source>
        <dbReference type="ARBA" id="ARBA00023163"/>
    </source>
</evidence>
<evidence type="ECO:0000313" key="4">
    <source>
        <dbReference type="EMBL" id="ACY86414.1"/>
    </source>
</evidence>
<geneLocation type="plasmid" evidence="4 5">
    <name>pEIB202</name>
</geneLocation>
<dbReference type="InterPro" id="IPR032428">
    <property type="entry name" value="TrfB"/>
</dbReference>
<evidence type="ECO:0000259" key="3">
    <source>
        <dbReference type="Pfam" id="PF16509"/>
    </source>
</evidence>
<keyword evidence="5" id="KW-1185">Reference proteome</keyword>